<dbReference type="InterPro" id="IPR050645">
    <property type="entry name" value="Histidine_acid_phosphatase"/>
</dbReference>
<dbReference type="GO" id="GO:0003993">
    <property type="term" value="F:acid phosphatase activity"/>
    <property type="evidence" value="ECO:0007669"/>
    <property type="project" value="UniProtKB-EC"/>
</dbReference>
<dbReference type="OrthoDB" id="5821688at2759"/>
<evidence type="ECO:0000313" key="3">
    <source>
        <dbReference type="EMBL" id="VDM84928.1"/>
    </source>
</evidence>
<dbReference type="PROSITE" id="PS00778">
    <property type="entry name" value="HIS_ACID_PHOSPHAT_2"/>
    <property type="match status" value="1"/>
</dbReference>
<protein>
    <recommendedName>
        <fullName evidence="5">Histidine acid phosphatase</fullName>
    </recommendedName>
</protein>
<sequence>MYVNNIYRASLCHTYLRKISGPLLKDIVDRFIAKRNGALGEKPKLYAYSAHDTTLAAMLSTLGIYPEDFPKYATAVLMELHKKEGEFIVEVNSIIGIKIVDG</sequence>
<dbReference type="CDD" id="cd07061">
    <property type="entry name" value="HP_HAP_like"/>
    <property type="match status" value="1"/>
</dbReference>
<dbReference type="InterPro" id="IPR029033">
    <property type="entry name" value="His_PPase_superfam"/>
</dbReference>
<evidence type="ECO:0008006" key="5">
    <source>
        <dbReference type="Google" id="ProtNLM"/>
    </source>
</evidence>
<dbReference type="Gene3D" id="3.40.50.1240">
    <property type="entry name" value="Phosphoglycerate mutase-like"/>
    <property type="match status" value="1"/>
</dbReference>
<dbReference type="Pfam" id="PF00328">
    <property type="entry name" value="His_Phos_2"/>
    <property type="match status" value="1"/>
</dbReference>
<evidence type="ECO:0000313" key="4">
    <source>
        <dbReference type="Proteomes" id="UP000270094"/>
    </source>
</evidence>
<dbReference type="EMBL" id="UYYB01134553">
    <property type="protein sequence ID" value="VDM84928.1"/>
    <property type="molecule type" value="Genomic_DNA"/>
</dbReference>
<dbReference type="InterPro" id="IPR033379">
    <property type="entry name" value="Acid_Pase_AS"/>
</dbReference>
<dbReference type="PANTHER" id="PTHR11567">
    <property type="entry name" value="ACID PHOSPHATASE-RELATED"/>
    <property type="match status" value="1"/>
</dbReference>
<dbReference type="InterPro" id="IPR000560">
    <property type="entry name" value="His_Pase_clade-2"/>
</dbReference>
<dbReference type="Proteomes" id="UP000270094">
    <property type="component" value="Unassembled WGS sequence"/>
</dbReference>
<comment type="similarity">
    <text evidence="2">Belongs to the histidine acid phosphatase family.</text>
</comment>
<dbReference type="PANTHER" id="PTHR11567:SF210">
    <property type="entry name" value="ACID PHOSPHATASE 5-RELATED"/>
    <property type="match status" value="1"/>
</dbReference>
<gene>
    <name evidence="3" type="ORF">SVUK_LOCUS19926</name>
</gene>
<evidence type="ECO:0000256" key="1">
    <source>
        <dbReference type="ARBA" id="ARBA00000032"/>
    </source>
</evidence>
<evidence type="ECO:0000256" key="2">
    <source>
        <dbReference type="ARBA" id="ARBA00005375"/>
    </source>
</evidence>
<organism evidence="3 4">
    <name type="scientific">Strongylus vulgaris</name>
    <name type="common">Blood worm</name>
    <dbReference type="NCBI Taxonomy" id="40348"/>
    <lineage>
        <taxon>Eukaryota</taxon>
        <taxon>Metazoa</taxon>
        <taxon>Ecdysozoa</taxon>
        <taxon>Nematoda</taxon>
        <taxon>Chromadorea</taxon>
        <taxon>Rhabditida</taxon>
        <taxon>Rhabditina</taxon>
        <taxon>Rhabditomorpha</taxon>
        <taxon>Strongyloidea</taxon>
        <taxon>Strongylidae</taxon>
        <taxon>Strongylus</taxon>
    </lineage>
</organism>
<dbReference type="SUPFAM" id="SSF53254">
    <property type="entry name" value="Phosphoglycerate mutase-like"/>
    <property type="match status" value="1"/>
</dbReference>
<proteinExistence type="inferred from homology"/>
<dbReference type="AlphaFoldDB" id="A0A3P7M0Z2"/>
<comment type="catalytic activity">
    <reaction evidence="1">
        <text>a phosphate monoester + H2O = an alcohol + phosphate</text>
        <dbReference type="Rhea" id="RHEA:15017"/>
        <dbReference type="ChEBI" id="CHEBI:15377"/>
        <dbReference type="ChEBI" id="CHEBI:30879"/>
        <dbReference type="ChEBI" id="CHEBI:43474"/>
        <dbReference type="ChEBI" id="CHEBI:67140"/>
        <dbReference type="EC" id="3.1.3.2"/>
    </reaction>
</comment>
<accession>A0A3P7M0Z2</accession>
<keyword evidence="4" id="KW-1185">Reference proteome</keyword>
<reference evidence="3 4" key="1">
    <citation type="submission" date="2018-11" db="EMBL/GenBank/DDBJ databases">
        <authorList>
            <consortium name="Pathogen Informatics"/>
        </authorList>
    </citation>
    <scope>NUCLEOTIDE SEQUENCE [LARGE SCALE GENOMIC DNA]</scope>
</reference>
<name>A0A3P7M0Z2_STRVU</name>